<sequence length="107" mass="11391">MYVFDLGTGACLTDAKTADARTYAVIATAVAPETAATVGDELEELGSSSSNVVHIWLRREPVPKPRGPYGREVVGTPACNSIQLKLVEAGLRRRFGPGDDDDNDATK</sequence>
<proteinExistence type="predicted"/>
<dbReference type="EMBL" id="HBGU01020985">
    <property type="protein sequence ID" value="CAD9435160.1"/>
    <property type="molecule type" value="Transcribed_RNA"/>
</dbReference>
<gene>
    <name evidence="1" type="ORF">CBRE1094_LOCUS11479</name>
    <name evidence="2" type="ORF">CBRE1094_LOCUS11480</name>
</gene>
<dbReference type="EMBL" id="HBGU01020984">
    <property type="protein sequence ID" value="CAD9435157.1"/>
    <property type="molecule type" value="Transcribed_RNA"/>
</dbReference>
<name>A0A6U7DV01_9EUKA</name>
<accession>A0A6U7DV01</accession>
<dbReference type="AlphaFoldDB" id="A0A6U7DV01"/>
<evidence type="ECO:0000313" key="2">
    <source>
        <dbReference type="EMBL" id="CAD9435160.1"/>
    </source>
</evidence>
<organism evidence="1">
    <name type="scientific">Haptolina brevifila</name>
    <dbReference type="NCBI Taxonomy" id="156173"/>
    <lineage>
        <taxon>Eukaryota</taxon>
        <taxon>Haptista</taxon>
        <taxon>Haptophyta</taxon>
        <taxon>Prymnesiophyceae</taxon>
        <taxon>Prymnesiales</taxon>
        <taxon>Prymnesiaceae</taxon>
        <taxon>Haptolina</taxon>
    </lineage>
</organism>
<protein>
    <submittedName>
        <fullName evidence="1">Uncharacterized protein</fullName>
    </submittedName>
</protein>
<evidence type="ECO:0000313" key="1">
    <source>
        <dbReference type="EMBL" id="CAD9435157.1"/>
    </source>
</evidence>
<reference evidence="1" key="1">
    <citation type="submission" date="2021-01" db="EMBL/GenBank/DDBJ databases">
        <authorList>
            <person name="Corre E."/>
            <person name="Pelletier E."/>
            <person name="Niang G."/>
            <person name="Scheremetjew M."/>
            <person name="Finn R."/>
            <person name="Kale V."/>
            <person name="Holt S."/>
            <person name="Cochrane G."/>
            <person name="Meng A."/>
            <person name="Brown T."/>
            <person name="Cohen L."/>
        </authorList>
    </citation>
    <scope>NUCLEOTIDE SEQUENCE</scope>
    <source>
        <strain evidence="1">UTEX LB 985</strain>
    </source>
</reference>